<dbReference type="EMBL" id="VWFO01000013">
    <property type="protein sequence ID" value="KAA4664021.1"/>
    <property type="molecule type" value="Genomic_DNA"/>
</dbReference>
<evidence type="ECO:0000313" key="4">
    <source>
        <dbReference type="EMBL" id="KAA4100937.1"/>
    </source>
</evidence>
<reference evidence="13 14" key="4">
    <citation type="submission" date="2018-08" db="EMBL/GenBank/DDBJ databases">
        <title>A genome reference for cultivated species of the human gut microbiota.</title>
        <authorList>
            <person name="Zou Y."/>
            <person name="Xue W."/>
            <person name="Luo G."/>
        </authorList>
    </citation>
    <scope>NUCLEOTIDE SEQUENCE [LARGE SCALE GENOMIC DNA]</scope>
    <source>
        <strain evidence="9 14">AF04-46</strain>
        <strain evidence="10 13">AM17-48</strain>
    </source>
</reference>
<accession>A0A139L6P1</accession>
<dbReference type="EMBL" id="QSBI01000019">
    <property type="protein sequence ID" value="RGX08701.1"/>
    <property type="molecule type" value="Genomic_DNA"/>
</dbReference>
<feature type="transmembrane region" description="Helical" evidence="1">
    <location>
        <begin position="102"/>
        <end position="119"/>
    </location>
</feature>
<dbReference type="Proteomes" id="UP000183670">
    <property type="component" value="Unassembled WGS sequence"/>
</dbReference>
<keyword evidence="20" id="KW-1185">Reference proteome</keyword>
<proteinExistence type="predicted"/>
<evidence type="ECO:0000313" key="19">
    <source>
        <dbReference type="Proteomes" id="UP000435985"/>
    </source>
</evidence>
<evidence type="ECO:0000313" key="8">
    <source>
        <dbReference type="EMBL" id="QDM11868.1"/>
    </source>
</evidence>
<dbReference type="Proteomes" id="UP000283329">
    <property type="component" value="Unassembled WGS sequence"/>
</dbReference>
<keyword evidence="1" id="KW-0472">Membrane</keyword>
<evidence type="ECO:0000313" key="13">
    <source>
        <dbReference type="Proteomes" id="UP000283329"/>
    </source>
</evidence>
<reference evidence="8" key="6">
    <citation type="submission" date="2019-07" db="EMBL/GenBank/DDBJ databases">
        <authorList>
            <person name="Ross B.D."/>
            <person name="Verster A.J."/>
            <person name="Radey M.C."/>
            <person name="Schmidtke D.T."/>
            <person name="Pope C.E."/>
            <person name="Hoffman L.R."/>
            <person name="Hajjar A."/>
            <person name="Peterson S.B."/>
            <person name="Borenstein E."/>
            <person name="Mougous J.D."/>
        </authorList>
    </citation>
    <scope>NUCLEOTIDE SEQUENCE</scope>
    <source>
        <strain evidence="8">3725 D1 iv</strain>
    </source>
</reference>
<feature type="transmembrane region" description="Helical" evidence="1">
    <location>
        <begin position="78"/>
        <end position="96"/>
    </location>
</feature>
<keyword evidence="1" id="KW-1133">Transmembrane helix</keyword>
<dbReference type="Proteomes" id="UP000473905">
    <property type="component" value="Unassembled WGS sequence"/>
</dbReference>
<evidence type="ECO:0000313" key="5">
    <source>
        <dbReference type="EMBL" id="KAA4623562.1"/>
    </source>
</evidence>
<sequence>MATSEEIEKYCRNCVSRDFVNGKGLVCKRTRELPAFEEECESFEKDEELERLAPPKPEDFPVSMTEEEMLAEENLSKGVLYAVAACIVGAVAWGLISVSTGRQIGFMPIAIGFMVGFAMRKGKGIRPIFGIIGAALSLISCVLGDFFSIIGYISQDYDMSYFDVLVSVDYGEIFSIMLENVMSMTALFYGFALYEGYKFSFRAQKHPEGGKI</sequence>
<dbReference type="EMBL" id="VWFP01000021">
    <property type="protein sequence ID" value="KAA4623562.1"/>
    <property type="molecule type" value="Genomic_DNA"/>
</dbReference>
<keyword evidence="1" id="KW-0812">Transmembrane</keyword>
<feature type="transmembrane region" description="Helical" evidence="1">
    <location>
        <begin position="173"/>
        <end position="194"/>
    </location>
</feature>
<protein>
    <submittedName>
        <fullName evidence="5">Uncharacterized protein</fullName>
    </submittedName>
</protein>
<evidence type="ECO:0000313" key="7">
    <source>
        <dbReference type="EMBL" id="MDC2743378.1"/>
    </source>
</evidence>
<evidence type="ECO:0000313" key="3">
    <source>
        <dbReference type="EMBL" id="KAA3937720.1"/>
    </source>
</evidence>
<reference evidence="15" key="2">
    <citation type="journal article" date="2018" name="J. Anim. Genet.">
        <title>Acquired interbacterial defense systems protect against interspecies antagonism in the human gut microbiome.</title>
        <authorList>
            <person name="Ross B.D."/>
            <person name="Verster A.J."/>
            <person name="Radey M.C."/>
            <person name="Schmidtke D.T."/>
            <person name="Pope C.E."/>
            <person name="Hoffman L.R."/>
            <person name="Hajjar A."/>
            <person name="Peterson S.B."/>
            <person name="Borenstein E."/>
            <person name="Mougous J."/>
        </authorList>
    </citation>
    <scope>NUCLEOTIDE SEQUENCE [LARGE SCALE GENOMIC DNA]</scope>
    <source>
        <strain evidence="15">3725 D1 iv</strain>
    </source>
</reference>
<evidence type="ECO:0000313" key="10">
    <source>
        <dbReference type="EMBL" id="RHH45387.1"/>
    </source>
</evidence>
<evidence type="ECO:0000313" key="9">
    <source>
        <dbReference type="EMBL" id="RGX08701.1"/>
    </source>
</evidence>
<evidence type="ECO:0000313" key="2">
    <source>
        <dbReference type="EMBL" id="KAA3928965.1"/>
    </source>
</evidence>
<dbReference type="Proteomes" id="UP000286031">
    <property type="component" value="Unassembled WGS sequence"/>
</dbReference>
<dbReference type="EMBL" id="VWKB01000009">
    <property type="protein sequence ID" value="KAA4100937.1"/>
    <property type="molecule type" value="Genomic_DNA"/>
</dbReference>
<dbReference type="AlphaFoldDB" id="A0A139L6P1"/>
<dbReference type="Proteomes" id="UP000424805">
    <property type="component" value="Unassembled WGS sequence"/>
</dbReference>
<dbReference type="Proteomes" id="UP000365824">
    <property type="component" value="Unassembled WGS sequence"/>
</dbReference>
<dbReference type="EMBL" id="CP041395">
    <property type="protein sequence ID" value="QDM11868.1"/>
    <property type="molecule type" value="Genomic_DNA"/>
</dbReference>
<dbReference type="Proteomes" id="UP000323717">
    <property type="component" value="Unassembled WGS sequence"/>
</dbReference>
<evidence type="ECO:0000256" key="1">
    <source>
        <dbReference type="SAM" id="Phobius"/>
    </source>
</evidence>
<dbReference type="RefSeq" id="WP_004309825.1">
    <property type="nucleotide sequence ID" value="NZ_CAKJYS010000001.1"/>
</dbReference>
<dbReference type="EMBL" id="VWLB01000014">
    <property type="protein sequence ID" value="KAA3928965.1"/>
    <property type="molecule type" value="Genomic_DNA"/>
</dbReference>
<reference evidence="16 17" key="5">
    <citation type="journal article" date="2019" name="Nat. Med.">
        <title>A library of human gut bacterial isolates paired with longitudinal multiomics data enables mechanistic microbiome research.</title>
        <authorList>
            <person name="Poyet M."/>
            <person name="Groussin M."/>
            <person name="Gibbons S.M."/>
            <person name="Avila-Pacheco J."/>
            <person name="Jiang X."/>
            <person name="Kearney S.M."/>
            <person name="Perrotta A.R."/>
            <person name="Berdy B."/>
            <person name="Zhao S."/>
            <person name="Lieberman T.D."/>
            <person name="Swanson P.K."/>
            <person name="Smith M."/>
            <person name="Roesemann S."/>
            <person name="Alexander J.E."/>
            <person name="Rich S.A."/>
            <person name="Livny J."/>
            <person name="Vlamakis H."/>
            <person name="Clish C."/>
            <person name="Bullock K."/>
            <person name="Deik A."/>
            <person name="Scott J."/>
            <person name="Pierce K.A."/>
            <person name="Xavier R.J."/>
            <person name="Alm E.J."/>
        </authorList>
    </citation>
    <scope>NUCLEOTIDE SEQUENCE [LARGE SCALE GENOMIC DNA]</scope>
    <source>
        <strain evidence="4 20">BIOML-A134</strain>
        <strain evidence="6 19">BIOML-A14</strain>
        <strain evidence="5 18">BIOML-A15</strain>
        <strain evidence="2 17">BIOML-A160</strain>
        <strain evidence="3 16">BIOML-A163</strain>
    </source>
</reference>
<dbReference type="Proteomes" id="UP000318823">
    <property type="component" value="Chromosome"/>
</dbReference>
<dbReference type="EMBL" id="JAQNZF010000017">
    <property type="protein sequence ID" value="MDC2743378.1"/>
    <property type="molecule type" value="Genomic_DNA"/>
</dbReference>
<evidence type="ECO:0000313" key="16">
    <source>
        <dbReference type="Proteomes" id="UP000323717"/>
    </source>
</evidence>
<dbReference type="EMBL" id="FMYE01000009">
    <property type="protein sequence ID" value="SDB76469.1"/>
    <property type="molecule type" value="Genomic_DNA"/>
</dbReference>
<name>A0A139L6P1_BACOV</name>
<evidence type="ECO:0000313" key="20">
    <source>
        <dbReference type="Proteomes" id="UP000473905"/>
    </source>
</evidence>
<dbReference type="EMBL" id="VWLE01000585">
    <property type="protein sequence ID" value="KAA3937720.1"/>
    <property type="molecule type" value="Genomic_DNA"/>
</dbReference>
<dbReference type="EMBL" id="QRJR01000010">
    <property type="protein sequence ID" value="RHH45387.1"/>
    <property type="molecule type" value="Genomic_DNA"/>
</dbReference>
<dbReference type="Proteomes" id="UP001219389">
    <property type="component" value="Unassembled WGS sequence"/>
</dbReference>
<dbReference type="Proteomes" id="UP000435985">
    <property type="component" value="Unassembled WGS sequence"/>
</dbReference>
<reference evidence="11 12" key="1">
    <citation type="submission" date="2016-10" db="EMBL/GenBank/DDBJ databases">
        <authorList>
            <person name="de Groot N.N."/>
        </authorList>
    </citation>
    <scope>NUCLEOTIDE SEQUENCE [LARGE SCALE GENOMIC DNA]</scope>
    <source>
        <strain evidence="11 12">NLAE-zl-C500</strain>
    </source>
</reference>
<reference evidence="7" key="7">
    <citation type="submission" date="2022-10" db="EMBL/GenBank/DDBJ databases">
        <title>Human gut microbiome strain richness.</title>
        <authorList>
            <person name="Chen-Liaw A."/>
        </authorList>
    </citation>
    <scope>NUCLEOTIDE SEQUENCE</scope>
    <source>
        <strain evidence="7">BSD2780120875st1_E1_BSD2780120875_150330</strain>
    </source>
</reference>
<evidence type="ECO:0000313" key="6">
    <source>
        <dbReference type="EMBL" id="KAA4664021.1"/>
    </source>
</evidence>
<evidence type="ECO:0000313" key="15">
    <source>
        <dbReference type="Proteomes" id="UP000318823"/>
    </source>
</evidence>
<feature type="transmembrane region" description="Helical" evidence="1">
    <location>
        <begin position="131"/>
        <end position="153"/>
    </location>
</feature>
<dbReference type="STRING" id="28116.Bovatus_04596"/>
<reference evidence="8" key="3">
    <citation type="journal article" date="2018" name="Nature">
        <title>Human gut bacteria contain acquired interbacterial defence systems.</title>
        <authorList>
            <person name="Ross B.D."/>
            <person name="Verster A.J."/>
            <person name="Radey M.C."/>
            <person name="Schmidtke D.T."/>
            <person name="Pope C.E."/>
            <person name="Hoffman L.R."/>
            <person name="Hajjar A."/>
            <person name="Peterson S.B."/>
            <person name="Borenstein E."/>
            <person name="Mougous J."/>
        </authorList>
    </citation>
    <scope>NUCLEOTIDE SEQUENCE</scope>
    <source>
        <strain evidence="8">3725 D1 iv</strain>
    </source>
</reference>
<evidence type="ECO:0000313" key="18">
    <source>
        <dbReference type="Proteomes" id="UP000424805"/>
    </source>
</evidence>
<gene>
    <name evidence="10" type="ORF">DW206_13635</name>
    <name evidence="9" type="ORF">DWV35_14980</name>
    <name evidence="8" type="ORF">DYI28_25925</name>
    <name evidence="5" type="ORF">F3B90_18715</name>
    <name evidence="6" type="ORF">F3B98_12360</name>
    <name evidence="4" type="ORF">F3D66_07720</name>
    <name evidence="3" type="ORF">F3D71_25710</name>
    <name evidence="2" type="ORF">F3F25_10140</name>
    <name evidence="7" type="ORF">PO382_14220</name>
    <name evidence="11" type="ORF">SAMN05192581_100928</name>
</gene>
<evidence type="ECO:0000313" key="14">
    <source>
        <dbReference type="Proteomes" id="UP000286031"/>
    </source>
</evidence>
<dbReference type="PATRIC" id="fig|28116.10.peg.2527"/>
<organism evidence="5 18">
    <name type="scientific">Bacteroides ovatus</name>
    <dbReference type="NCBI Taxonomy" id="28116"/>
    <lineage>
        <taxon>Bacteria</taxon>
        <taxon>Pseudomonadati</taxon>
        <taxon>Bacteroidota</taxon>
        <taxon>Bacteroidia</taxon>
        <taxon>Bacteroidales</taxon>
        <taxon>Bacteroidaceae</taxon>
        <taxon>Bacteroides</taxon>
    </lineage>
</organism>
<evidence type="ECO:0000313" key="11">
    <source>
        <dbReference type="EMBL" id="SDB76469.1"/>
    </source>
</evidence>
<evidence type="ECO:0000313" key="17">
    <source>
        <dbReference type="Proteomes" id="UP000365824"/>
    </source>
</evidence>
<evidence type="ECO:0000313" key="12">
    <source>
        <dbReference type="Proteomes" id="UP000183670"/>
    </source>
</evidence>